<dbReference type="EMBL" id="UYSU01034997">
    <property type="protein sequence ID" value="VDL95418.1"/>
    <property type="molecule type" value="Genomic_DNA"/>
</dbReference>
<dbReference type="OrthoDB" id="4062651at2759"/>
<keyword evidence="1" id="KW-0547">Nucleotide-binding</keyword>
<sequence>MADNGTRWSTAKIIAMIKAYYSSTTVRVLVHNNPSQPFGFRSGVRLGCILSHILFNCAIDWILGKALQGVGLAPGRQMIDLAANVNGHHRLLSHPLPKPPPPALQAREFSIDRSQVELGKRIHSGSFGRTYLATYRSCEVIAKRASSSKSRSHLLEVGKLLHQLSHPRLVRLLGVCGDNSDNQPILYITEYAPRGRLQDFLRTDKGRELDFDRLLGISFFAAVAEAMDYLENANSFHGDLRAANVFLTVDFTLKVGNFGLTKILNDTEAHKQGKHFIM</sequence>
<evidence type="ECO:0000256" key="2">
    <source>
        <dbReference type="ARBA" id="ARBA00022840"/>
    </source>
</evidence>
<keyword evidence="2" id="KW-0067">ATP-binding</keyword>
<dbReference type="PROSITE" id="PS50011">
    <property type="entry name" value="PROTEIN_KINASE_DOM"/>
    <property type="match status" value="1"/>
</dbReference>
<dbReference type="InterPro" id="IPR011009">
    <property type="entry name" value="Kinase-like_dom_sf"/>
</dbReference>
<name>A0A183SXT4_SCHSO</name>
<dbReference type="GO" id="GO:0004672">
    <property type="term" value="F:protein kinase activity"/>
    <property type="evidence" value="ECO:0007669"/>
    <property type="project" value="InterPro"/>
</dbReference>
<dbReference type="STRING" id="70667.A0A183SXT4"/>
<dbReference type="Proteomes" id="UP000275846">
    <property type="component" value="Unassembled WGS sequence"/>
</dbReference>
<dbReference type="WBParaSite" id="SSLN_0000937601-mRNA-1">
    <property type="protein sequence ID" value="SSLN_0000937601-mRNA-1"/>
    <property type="gene ID" value="SSLN_0000937601"/>
</dbReference>
<reference evidence="4 5" key="2">
    <citation type="submission" date="2018-11" db="EMBL/GenBank/DDBJ databases">
        <authorList>
            <consortium name="Pathogen Informatics"/>
        </authorList>
    </citation>
    <scope>NUCLEOTIDE SEQUENCE [LARGE SCALE GENOMIC DNA]</scope>
    <source>
        <strain evidence="4 5">NST_G2</strain>
    </source>
</reference>
<dbReference type="GO" id="GO:0005524">
    <property type="term" value="F:ATP binding"/>
    <property type="evidence" value="ECO:0007669"/>
    <property type="project" value="UniProtKB-KW"/>
</dbReference>
<dbReference type="Gene3D" id="1.10.510.10">
    <property type="entry name" value="Transferase(Phosphotransferase) domain 1"/>
    <property type="match status" value="1"/>
</dbReference>
<gene>
    <name evidence="4" type="ORF">SSLN_LOCUS9033</name>
</gene>
<feature type="domain" description="Protein kinase" evidence="3">
    <location>
        <begin position="116"/>
        <end position="278"/>
    </location>
</feature>
<evidence type="ECO:0000313" key="6">
    <source>
        <dbReference type="WBParaSite" id="SSLN_0000937601-mRNA-1"/>
    </source>
</evidence>
<proteinExistence type="predicted"/>
<evidence type="ECO:0000256" key="1">
    <source>
        <dbReference type="ARBA" id="ARBA00022741"/>
    </source>
</evidence>
<protein>
    <submittedName>
        <fullName evidence="6">Protein kinase domain-containing protein</fullName>
    </submittedName>
</protein>
<accession>A0A183SXT4</accession>
<dbReference type="InterPro" id="IPR050198">
    <property type="entry name" value="Non-receptor_tyrosine_kinases"/>
</dbReference>
<dbReference type="SUPFAM" id="SSF56112">
    <property type="entry name" value="Protein kinase-like (PK-like)"/>
    <property type="match status" value="1"/>
</dbReference>
<dbReference type="InterPro" id="IPR000719">
    <property type="entry name" value="Prot_kinase_dom"/>
</dbReference>
<evidence type="ECO:0000259" key="3">
    <source>
        <dbReference type="PROSITE" id="PS50011"/>
    </source>
</evidence>
<reference evidence="6" key="1">
    <citation type="submission" date="2016-06" db="UniProtKB">
        <authorList>
            <consortium name="WormBaseParasite"/>
        </authorList>
    </citation>
    <scope>IDENTIFICATION</scope>
</reference>
<keyword evidence="5" id="KW-1185">Reference proteome</keyword>
<dbReference type="AlphaFoldDB" id="A0A183SXT4"/>
<dbReference type="InterPro" id="IPR001245">
    <property type="entry name" value="Ser-Thr/Tyr_kinase_cat_dom"/>
</dbReference>
<evidence type="ECO:0000313" key="4">
    <source>
        <dbReference type="EMBL" id="VDL95418.1"/>
    </source>
</evidence>
<dbReference type="PANTHER" id="PTHR24418">
    <property type="entry name" value="TYROSINE-PROTEIN KINASE"/>
    <property type="match status" value="1"/>
</dbReference>
<organism evidence="6">
    <name type="scientific">Schistocephalus solidus</name>
    <name type="common">Tapeworm</name>
    <dbReference type="NCBI Taxonomy" id="70667"/>
    <lineage>
        <taxon>Eukaryota</taxon>
        <taxon>Metazoa</taxon>
        <taxon>Spiralia</taxon>
        <taxon>Lophotrochozoa</taxon>
        <taxon>Platyhelminthes</taxon>
        <taxon>Cestoda</taxon>
        <taxon>Eucestoda</taxon>
        <taxon>Diphyllobothriidea</taxon>
        <taxon>Diphyllobothriidae</taxon>
        <taxon>Schistocephalus</taxon>
    </lineage>
</organism>
<evidence type="ECO:0000313" key="5">
    <source>
        <dbReference type="Proteomes" id="UP000275846"/>
    </source>
</evidence>
<dbReference type="Pfam" id="PF07714">
    <property type="entry name" value="PK_Tyr_Ser-Thr"/>
    <property type="match status" value="1"/>
</dbReference>